<dbReference type="EMBL" id="AFBN01000013">
    <property type="protein sequence ID" value="EGF58972.1"/>
    <property type="molecule type" value="Genomic_DNA"/>
</dbReference>
<proteinExistence type="predicted"/>
<dbReference type="AlphaFoldDB" id="F3PPT0"/>
<gene>
    <name evidence="1" type="ORF">HMPREF9446_00722</name>
</gene>
<keyword evidence="2" id="KW-1185">Reference proteome</keyword>
<organism evidence="1 2">
    <name type="scientific">Bacteroides fluxus YIT 12057</name>
    <dbReference type="NCBI Taxonomy" id="763034"/>
    <lineage>
        <taxon>Bacteria</taxon>
        <taxon>Pseudomonadati</taxon>
        <taxon>Bacteroidota</taxon>
        <taxon>Bacteroidia</taxon>
        <taxon>Bacteroidales</taxon>
        <taxon>Bacteroidaceae</taxon>
        <taxon>Bacteroides</taxon>
    </lineage>
</organism>
<sequence length="59" mass="6912">MEFFCCWILTLKFAILVSVRNCPDFSNSANGHFKYNFSLSFAYLPKKDEICVAFKTELY</sequence>
<dbReference type="Proteomes" id="UP000003416">
    <property type="component" value="Unassembled WGS sequence"/>
</dbReference>
<comment type="caution">
    <text evidence="1">The sequence shown here is derived from an EMBL/GenBank/DDBJ whole genome shotgun (WGS) entry which is preliminary data.</text>
</comment>
<reference evidence="1 2" key="1">
    <citation type="submission" date="2011-02" db="EMBL/GenBank/DDBJ databases">
        <authorList>
            <person name="Weinstock G."/>
            <person name="Sodergren E."/>
            <person name="Clifton S."/>
            <person name="Fulton L."/>
            <person name="Fulton B."/>
            <person name="Courtney L."/>
            <person name="Fronick C."/>
            <person name="Harrison M."/>
            <person name="Strong C."/>
            <person name="Farmer C."/>
            <person name="Delahaunty K."/>
            <person name="Markovic C."/>
            <person name="Hall O."/>
            <person name="Minx P."/>
            <person name="Tomlinson C."/>
            <person name="Mitreva M."/>
            <person name="Hou S."/>
            <person name="Chen J."/>
            <person name="Wollam A."/>
            <person name="Pepin K.H."/>
            <person name="Johnson M."/>
            <person name="Bhonagiri V."/>
            <person name="Zhang X."/>
            <person name="Suruliraj S."/>
            <person name="Warren W."/>
            <person name="Chinwalla A."/>
            <person name="Mardis E.R."/>
            <person name="Wilson R.K."/>
        </authorList>
    </citation>
    <scope>NUCLEOTIDE SEQUENCE [LARGE SCALE GENOMIC DNA]</scope>
    <source>
        <strain evidence="1 2">YIT 12057</strain>
    </source>
</reference>
<dbReference type="HOGENOM" id="CLU_2950541_0_0_10"/>
<accession>F3PPT0</accession>
<evidence type="ECO:0000313" key="2">
    <source>
        <dbReference type="Proteomes" id="UP000003416"/>
    </source>
</evidence>
<name>F3PPT0_9BACE</name>
<evidence type="ECO:0000313" key="1">
    <source>
        <dbReference type="EMBL" id="EGF58972.1"/>
    </source>
</evidence>
<dbReference type="STRING" id="763034.HMPREF9446_00722"/>
<protein>
    <submittedName>
        <fullName evidence="1">Uncharacterized protein</fullName>
    </submittedName>
</protein>